<accession>A0A930US73</accession>
<sequence length="42" mass="4723">MGSGVQSLSDGSIAIGKGSGYEFNNQETTYARYWELPPEYRY</sequence>
<feature type="region of interest" description="Disordered" evidence="1">
    <location>
        <begin position="1"/>
        <end position="20"/>
    </location>
</feature>
<organism evidence="2">
    <name type="scientific">Gallibacterium anatis</name>
    <dbReference type="NCBI Taxonomy" id="750"/>
    <lineage>
        <taxon>Bacteria</taxon>
        <taxon>Pseudomonadati</taxon>
        <taxon>Pseudomonadota</taxon>
        <taxon>Gammaproteobacteria</taxon>
        <taxon>Pasteurellales</taxon>
        <taxon>Pasteurellaceae</taxon>
        <taxon>Gallibacterium</taxon>
    </lineage>
</organism>
<reference evidence="2" key="1">
    <citation type="submission" date="2020-11" db="EMBL/GenBank/DDBJ databases">
        <title>Gallibacterium anatis 1637, full genome, WGS.</title>
        <authorList>
            <person name="Laishevtcev A.I."/>
            <person name="Yakimova E.A."/>
            <person name="Petkovich D."/>
            <person name="Stepanova T.V."/>
            <person name="Kalendr R.S."/>
            <person name="Rubalsky E.O."/>
            <person name="Zulkarneev E.R."/>
            <person name="Aleshkin A.V."/>
        </authorList>
    </citation>
    <scope>NUCLEOTIDE SEQUENCE</scope>
    <source>
        <strain evidence="2">1637</strain>
    </source>
</reference>
<protein>
    <submittedName>
        <fullName evidence="2">Uncharacterized protein</fullName>
    </submittedName>
</protein>
<proteinExistence type="predicted"/>
<gene>
    <name evidence="2" type="ORF">INT80_03195</name>
</gene>
<evidence type="ECO:0000313" key="2">
    <source>
        <dbReference type="EMBL" id="MBF4102310.1"/>
    </source>
</evidence>
<dbReference type="EMBL" id="JADION010000006">
    <property type="protein sequence ID" value="MBF4102310.1"/>
    <property type="molecule type" value="Genomic_DNA"/>
</dbReference>
<feature type="compositionally biased region" description="Polar residues" evidence="1">
    <location>
        <begin position="1"/>
        <end position="10"/>
    </location>
</feature>
<comment type="caution">
    <text evidence="2">The sequence shown here is derived from an EMBL/GenBank/DDBJ whole genome shotgun (WGS) entry which is preliminary data.</text>
</comment>
<dbReference type="AlphaFoldDB" id="A0A930US73"/>
<name>A0A930US73_9PAST</name>
<evidence type="ECO:0000256" key="1">
    <source>
        <dbReference type="SAM" id="MobiDB-lite"/>
    </source>
</evidence>